<keyword evidence="5" id="KW-0238">DNA-binding</keyword>
<dbReference type="AlphaFoldDB" id="A0A319ENE9"/>
<dbReference type="Proteomes" id="UP000248423">
    <property type="component" value="Unassembled WGS sequence"/>
</dbReference>
<dbReference type="GO" id="GO:0009893">
    <property type="term" value="P:positive regulation of metabolic process"/>
    <property type="evidence" value="ECO:0007669"/>
    <property type="project" value="UniProtKB-ARBA"/>
</dbReference>
<evidence type="ECO:0000259" key="9">
    <source>
        <dbReference type="PROSITE" id="PS50048"/>
    </source>
</evidence>
<feature type="domain" description="Zn(2)-C6 fungal-type" evidence="9">
    <location>
        <begin position="18"/>
        <end position="48"/>
    </location>
</feature>
<keyword evidence="11" id="KW-1185">Reference proteome</keyword>
<dbReference type="InterPro" id="IPR007219">
    <property type="entry name" value="XnlR_reg_dom"/>
</dbReference>
<dbReference type="VEuPathDB" id="FungiDB:BO78DRAFT_422652"/>
<sequence length="604" mass="67424">MDPQSIIPSFTEKRVPLACSACQKGKRKCDGVQPACSLCSRLGKECQYSERPPRRKRMFIDKEYVRSLERENEELKKKIDAMMAEMGKESAGSEGVDRSNDDGGQRAVDAAIGGDARGEGSNLGAQSAIDEITSMTWRLNIGMEGEPSFGGPSGGVCFPGVTIDAPFARGRGLSKARSHTGSRCNVIDAYVEEQFIESFMRHVAPYYGFLDPRVLREMGNLCNDEDIQFYRQAACIAGSCYSQVPDAQAIGDQLADMAKKAALMQCGSRPRELTVLALSVLAWRELSLGHENMGWMYISMAGALAIHLGLHVLFLAVSTDNHRVAETLTRKPISIKIFWSFFLVERMATTDLGRHCNVPWGRIGSPVYSGLLGENSMIEDIAFAYQCELWHLHDTHMDQIYAFAFNDNDSSRKAKLLKNAHEALTSFYDRIDTRLHLPQTNNPIPRCVLYFHMSYHNSSLLIHRPFLRVSQDDIDAKLVSRSVREAADALSRLIRLHQKLIGDFKQAPPFLIQHVLSAGIIFLSLATTGRESAGRKPVNGLRDCFLALEEMQCTWELKARRAIEVLRQIAYRWEVVWALPMRLSHSLGAAPQPTVEAMTGDSEI</sequence>
<dbReference type="CDD" id="cd00067">
    <property type="entry name" value="GAL4"/>
    <property type="match status" value="1"/>
</dbReference>
<keyword evidence="2" id="KW-0479">Metal-binding</keyword>
<dbReference type="CDD" id="cd12148">
    <property type="entry name" value="fungal_TF_MHR"/>
    <property type="match status" value="1"/>
</dbReference>
<proteinExistence type="predicted"/>
<dbReference type="GO" id="GO:0000981">
    <property type="term" value="F:DNA-binding transcription factor activity, RNA polymerase II-specific"/>
    <property type="evidence" value="ECO:0007669"/>
    <property type="project" value="InterPro"/>
</dbReference>
<dbReference type="Pfam" id="PF04082">
    <property type="entry name" value="Fungal_trans"/>
    <property type="match status" value="1"/>
</dbReference>
<dbReference type="PANTHER" id="PTHR31313">
    <property type="entry name" value="TY1 ENHANCER ACTIVATOR"/>
    <property type="match status" value="1"/>
</dbReference>
<keyword evidence="3" id="KW-0862">Zinc</keyword>
<dbReference type="InterPro" id="IPR051615">
    <property type="entry name" value="Transcr_Regulatory_Elem"/>
</dbReference>
<evidence type="ECO:0000256" key="1">
    <source>
        <dbReference type="ARBA" id="ARBA00004123"/>
    </source>
</evidence>
<dbReference type="InterPro" id="IPR001138">
    <property type="entry name" value="Zn2Cys6_DnaBD"/>
</dbReference>
<protein>
    <recommendedName>
        <fullName evidence="9">Zn(2)-C6 fungal-type domain-containing protein</fullName>
    </recommendedName>
</protein>
<keyword evidence="7" id="KW-0539">Nucleus</keyword>
<dbReference type="InterPro" id="IPR036864">
    <property type="entry name" value="Zn2-C6_fun-type_DNA-bd_sf"/>
</dbReference>
<dbReference type="EMBL" id="KZ826397">
    <property type="protein sequence ID" value="PYI02289.1"/>
    <property type="molecule type" value="Genomic_DNA"/>
</dbReference>
<evidence type="ECO:0000256" key="4">
    <source>
        <dbReference type="ARBA" id="ARBA00023015"/>
    </source>
</evidence>
<evidence type="ECO:0000256" key="3">
    <source>
        <dbReference type="ARBA" id="ARBA00022833"/>
    </source>
</evidence>
<dbReference type="GO" id="GO:0008270">
    <property type="term" value="F:zinc ion binding"/>
    <property type="evidence" value="ECO:0007669"/>
    <property type="project" value="InterPro"/>
</dbReference>
<keyword evidence="6" id="KW-0804">Transcription</keyword>
<reference evidence="10 11" key="1">
    <citation type="submission" date="2018-02" db="EMBL/GenBank/DDBJ databases">
        <title>The genomes of Aspergillus section Nigri reveals drivers in fungal speciation.</title>
        <authorList>
            <consortium name="DOE Joint Genome Institute"/>
            <person name="Vesth T.C."/>
            <person name="Nybo J."/>
            <person name="Theobald S."/>
            <person name="Brandl J."/>
            <person name="Frisvad J.C."/>
            <person name="Nielsen K.F."/>
            <person name="Lyhne E.K."/>
            <person name="Kogle M.E."/>
            <person name="Kuo A."/>
            <person name="Riley R."/>
            <person name="Clum A."/>
            <person name="Nolan M."/>
            <person name="Lipzen A."/>
            <person name="Salamov A."/>
            <person name="Henrissat B."/>
            <person name="Wiebenga A."/>
            <person name="De vries R.P."/>
            <person name="Grigoriev I.V."/>
            <person name="Mortensen U.H."/>
            <person name="Andersen M.R."/>
            <person name="Baker S.E."/>
        </authorList>
    </citation>
    <scope>NUCLEOTIDE SEQUENCE [LARGE SCALE GENOMIC DNA]</scope>
    <source>
        <strain evidence="10 11">CBS 121057</strain>
    </source>
</reference>
<dbReference type="SMART" id="SM00066">
    <property type="entry name" value="GAL4"/>
    <property type="match status" value="1"/>
</dbReference>
<feature type="compositionally biased region" description="Basic and acidic residues" evidence="8">
    <location>
        <begin position="95"/>
        <end position="104"/>
    </location>
</feature>
<dbReference type="GO" id="GO:0005634">
    <property type="term" value="C:nucleus"/>
    <property type="evidence" value="ECO:0007669"/>
    <property type="project" value="UniProtKB-SubCell"/>
</dbReference>
<dbReference type="SUPFAM" id="SSF57701">
    <property type="entry name" value="Zn2/Cys6 DNA-binding domain"/>
    <property type="match status" value="1"/>
</dbReference>
<evidence type="ECO:0000256" key="5">
    <source>
        <dbReference type="ARBA" id="ARBA00023125"/>
    </source>
</evidence>
<comment type="subcellular location">
    <subcellularLocation>
        <location evidence="1">Nucleus</location>
    </subcellularLocation>
</comment>
<evidence type="ECO:0000256" key="7">
    <source>
        <dbReference type="ARBA" id="ARBA00023242"/>
    </source>
</evidence>
<dbReference type="PANTHER" id="PTHR31313:SF81">
    <property type="entry name" value="TY1 ENHANCER ACTIVATOR"/>
    <property type="match status" value="1"/>
</dbReference>
<dbReference type="Gene3D" id="4.10.240.10">
    <property type="entry name" value="Zn(2)-C6 fungal-type DNA-binding domain"/>
    <property type="match status" value="1"/>
</dbReference>
<gene>
    <name evidence="10" type="ORF">BO78DRAFT_422652</name>
</gene>
<name>A0A319ENE9_ASPSB</name>
<dbReference type="GO" id="GO:0006351">
    <property type="term" value="P:DNA-templated transcription"/>
    <property type="evidence" value="ECO:0007669"/>
    <property type="project" value="InterPro"/>
</dbReference>
<keyword evidence="4" id="KW-0805">Transcription regulation</keyword>
<evidence type="ECO:0000256" key="2">
    <source>
        <dbReference type="ARBA" id="ARBA00022723"/>
    </source>
</evidence>
<organism evidence="10 11">
    <name type="scientific">Aspergillus sclerotiicarbonarius (strain CBS 121057 / IBT 28362)</name>
    <dbReference type="NCBI Taxonomy" id="1448318"/>
    <lineage>
        <taxon>Eukaryota</taxon>
        <taxon>Fungi</taxon>
        <taxon>Dikarya</taxon>
        <taxon>Ascomycota</taxon>
        <taxon>Pezizomycotina</taxon>
        <taxon>Eurotiomycetes</taxon>
        <taxon>Eurotiomycetidae</taxon>
        <taxon>Eurotiales</taxon>
        <taxon>Aspergillaceae</taxon>
        <taxon>Aspergillus</taxon>
        <taxon>Aspergillus subgen. Circumdati</taxon>
    </lineage>
</organism>
<feature type="region of interest" description="Disordered" evidence="8">
    <location>
        <begin position="89"/>
        <end position="122"/>
    </location>
</feature>
<accession>A0A319ENE9</accession>
<evidence type="ECO:0000313" key="11">
    <source>
        <dbReference type="Proteomes" id="UP000248423"/>
    </source>
</evidence>
<dbReference type="PROSITE" id="PS50048">
    <property type="entry name" value="ZN2_CY6_FUNGAL_2"/>
    <property type="match status" value="1"/>
</dbReference>
<dbReference type="STRING" id="1448318.A0A319ENE9"/>
<evidence type="ECO:0000256" key="6">
    <source>
        <dbReference type="ARBA" id="ARBA00023163"/>
    </source>
</evidence>
<dbReference type="OrthoDB" id="10249920at2759"/>
<dbReference type="Pfam" id="PF00172">
    <property type="entry name" value="Zn_clus"/>
    <property type="match status" value="1"/>
</dbReference>
<dbReference type="GO" id="GO:0003677">
    <property type="term" value="F:DNA binding"/>
    <property type="evidence" value="ECO:0007669"/>
    <property type="project" value="UniProtKB-KW"/>
</dbReference>
<evidence type="ECO:0000256" key="8">
    <source>
        <dbReference type="SAM" id="MobiDB-lite"/>
    </source>
</evidence>
<evidence type="ECO:0000313" key="10">
    <source>
        <dbReference type="EMBL" id="PYI02289.1"/>
    </source>
</evidence>